<keyword evidence="1 4" id="KW-0479">Metal-binding</keyword>
<feature type="compositionally biased region" description="Polar residues" evidence="5">
    <location>
        <begin position="107"/>
        <end position="132"/>
    </location>
</feature>
<dbReference type="AlphaFoldDB" id="A0A2J6TM29"/>
<evidence type="ECO:0000313" key="7">
    <source>
        <dbReference type="EMBL" id="PMD64080.1"/>
    </source>
</evidence>
<dbReference type="Proteomes" id="UP000235371">
    <property type="component" value="Unassembled WGS sequence"/>
</dbReference>
<feature type="zinc finger region" description="C3H1-type" evidence="4">
    <location>
        <begin position="136"/>
        <end position="164"/>
    </location>
</feature>
<dbReference type="STRING" id="1095630.A0A2J6TM29"/>
<dbReference type="GeneID" id="36594581"/>
<gene>
    <name evidence="7" type="ORF">K444DRAFT_660753</name>
</gene>
<dbReference type="PROSITE" id="PS50103">
    <property type="entry name" value="ZF_C3H1"/>
    <property type="match status" value="1"/>
</dbReference>
<keyword evidence="8" id="KW-1185">Reference proteome</keyword>
<feature type="domain" description="C3H1-type" evidence="6">
    <location>
        <begin position="136"/>
        <end position="164"/>
    </location>
</feature>
<evidence type="ECO:0000256" key="2">
    <source>
        <dbReference type="ARBA" id="ARBA00022771"/>
    </source>
</evidence>
<dbReference type="OrthoDB" id="411372at2759"/>
<feature type="compositionally biased region" description="Acidic residues" evidence="5">
    <location>
        <begin position="302"/>
        <end position="314"/>
    </location>
</feature>
<keyword evidence="2 4" id="KW-0863">Zinc-finger</keyword>
<reference evidence="7 8" key="1">
    <citation type="submission" date="2016-04" db="EMBL/GenBank/DDBJ databases">
        <title>A degradative enzymes factory behind the ericoid mycorrhizal symbiosis.</title>
        <authorList>
            <consortium name="DOE Joint Genome Institute"/>
            <person name="Martino E."/>
            <person name="Morin E."/>
            <person name="Grelet G."/>
            <person name="Kuo A."/>
            <person name="Kohler A."/>
            <person name="Daghino S."/>
            <person name="Barry K."/>
            <person name="Choi C."/>
            <person name="Cichocki N."/>
            <person name="Clum A."/>
            <person name="Copeland A."/>
            <person name="Hainaut M."/>
            <person name="Haridas S."/>
            <person name="Labutti K."/>
            <person name="Lindquist E."/>
            <person name="Lipzen A."/>
            <person name="Khouja H.-R."/>
            <person name="Murat C."/>
            <person name="Ohm R."/>
            <person name="Olson A."/>
            <person name="Spatafora J."/>
            <person name="Veneault-Fourrey C."/>
            <person name="Henrissat B."/>
            <person name="Grigoriev I."/>
            <person name="Martin F."/>
            <person name="Perotto S."/>
        </authorList>
    </citation>
    <scope>NUCLEOTIDE SEQUENCE [LARGE SCALE GENOMIC DNA]</scope>
    <source>
        <strain evidence="7 8">E</strain>
    </source>
</reference>
<dbReference type="SUPFAM" id="SSF90229">
    <property type="entry name" value="CCCH zinc finger"/>
    <property type="match status" value="1"/>
</dbReference>
<feature type="region of interest" description="Disordered" evidence="5">
    <location>
        <begin position="73"/>
        <end position="132"/>
    </location>
</feature>
<feature type="region of interest" description="Disordered" evidence="5">
    <location>
        <begin position="284"/>
        <end position="327"/>
    </location>
</feature>
<feature type="compositionally biased region" description="Basic and acidic residues" evidence="5">
    <location>
        <begin position="74"/>
        <end position="94"/>
    </location>
</feature>
<proteinExistence type="predicted"/>
<dbReference type="GO" id="GO:0008270">
    <property type="term" value="F:zinc ion binding"/>
    <property type="evidence" value="ECO:0007669"/>
    <property type="project" value="UniProtKB-KW"/>
</dbReference>
<evidence type="ECO:0000256" key="1">
    <source>
        <dbReference type="ARBA" id="ARBA00022723"/>
    </source>
</evidence>
<dbReference type="RefSeq" id="XP_024740984.1">
    <property type="nucleotide sequence ID" value="XM_024886504.1"/>
</dbReference>
<name>A0A2J6TM29_9HELO</name>
<feature type="compositionally biased region" description="Basic and acidic residues" evidence="5">
    <location>
        <begin position="288"/>
        <end position="301"/>
    </location>
</feature>
<evidence type="ECO:0000256" key="5">
    <source>
        <dbReference type="SAM" id="MobiDB-lite"/>
    </source>
</evidence>
<accession>A0A2J6TM29</accession>
<dbReference type="InterPro" id="IPR036855">
    <property type="entry name" value="Znf_CCCH_sf"/>
</dbReference>
<evidence type="ECO:0000313" key="8">
    <source>
        <dbReference type="Proteomes" id="UP000235371"/>
    </source>
</evidence>
<evidence type="ECO:0000259" key="6">
    <source>
        <dbReference type="PROSITE" id="PS50103"/>
    </source>
</evidence>
<dbReference type="InParanoid" id="A0A2J6TM29"/>
<dbReference type="InterPro" id="IPR000571">
    <property type="entry name" value="Znf_CCCH"/>
</dbReference>
<dbReference type="EMBL" id="KZ613774">
    <property type="protein sequence ID" value="PMD64080.1"/>
    <property type="molecule type" value="Genomic_DNA"/>
</dbReference>
<keyword evidence="3 4" id="KW-0862">Zinc</keyword>
<protein>
    <recommendedName>
        <fullName evidence="6">C3H1-type domain-containing protein</fullName>
    </recommendedName>
</protein>
<dbReference type="Gene3D" id="4.10.1000.10">
    <property type="entry name" value="Zinc finger, CCCH-type"/>
    <property type="match status" value="1"/>
</dbReference>
<evidence type="ECO:0000256" key="3">
    <source>
        <dbReference type="ARBA" id="ARBA00022833"/>
    </source>
</evidence>
<evidence type="ECO:0000256" key="4">
    <source>
        <dbReference type="PROSITE-ProRule" id="PRU00723"/>
    </source>
</evidence>
<sequence length="327" mass="35518">MSELPVRIHQKGKPWPRYFLVRTTGEVVPLVAVDELPPNIELVGVPRSLDLEETIGMLNLGLQRSNGGFYQILPEHDGKTKTNEAIGKADKRSDISSQPSPPPKSPQGFTTTASSHSPKATPTAPSRPTASFTSSQAATQLCRHWCAHGICKWGQQCRYRHIMPMTVHGLQEVGLSDWPIWFRKENPGFFVSDARGGGVPGRIGRSRRVLGGGAGGVGACCGSLRPVNGVISERLRRGGRVTVRERDSGRVLKSEELGEQIIARLRGMSKEGKVVGEKAVVGHGGTAKIERAAARDTKNWEDESEEDGETDGEEEAKPAVHRKLVDV</sequence>
<organism evidence="7 8">
    <name type="scientific">Hyaloscypha bicolor E</name>
    <dbReference type="NCBI Taxonomy" id="1095630"/>
    <lineage>
        <taxon>Eukaryota</taxon>
        <taxon>Fungi</taxon>
        <taxon>Dikarya</taxon>
        <taxon>Ascomycota</taxon>
        <taxon>Pezizomycotina</taxon>
        <taxon>Leotiomycetes</taxon>
        <taxon>Helotiales</taxon>
        <taxon>Hyaloscyphaceae</taxon>
        <taxon>Hyaloscypha</taxon>
        <taxon>Hyaloscypha bicolor</taxon>
    </lineage>
</organism>
<feature type="compositionally biased region" description="Basic and acidic residues" evidence="5">
    <location>
        <begin position="315"/>
        <end position="327"/>
    </location>
</feature>